<dbReference type="Proteomes" id="UP000085678">
    <property type="component" value="Unplaced"/>
</dbReference>
<dbReference type="PROSITE" id="PS50888">
    <property type="entry name" value="BHLH"/>
    <property type="match status" value="1"/>
</dbReference>
<dbReference type="RefSeq" id="XP_013390924.1">
    <property type="nucleotide sequence ID" value="XM_013535470.1"/>
</dbReference>
<dbReference type="AlphaFoldDB" id="A0A1S3I0Q0"/>
<dbReference type="GeneID" id="106159247"/>
<evidence type="ECO:0000256" key="4">
    <source>
        <dbReference type="ARBA" id="ARBA00023242"/>
    </source>
</evidence>
<keyword evidence="3" id="KW-0804">Transcription</keyword>
<keyword evidence="2" id="KW-0805">Transcription regulation</keyword>
<dbReference type="SUPFAM" id="SSF47459">
    <property type="entry name" value="HLH, helix-loop-helix DNA-binding domain"/>
    <property type="match status" value="1"/>
</dbReference>
<dbReference type="InterPro" id="IPR011598">
    <property type="entry name" value="bHLH_dom"/>
</dbReference>
<evidence type="ECO:0000256" key="2">
    <source>
        <dbReference type="ARBA" id="ARBA00023015"/>
    </source>
</evidence>
<evidence type="ECO:0000256" key="1">
    <source>
        <dbReference type="ARBA" id="ARBA00004123"/>
    </source>
</evidence>
<dbReference type="InterPro" id="IPR050370">
    <property type="entry name" value="HES_HEY"/>
</dbReference>
<dbReference type="KEGG" id="lak:106159247"/>
<evidence type="ECO:0000313" key="7">
    <source>
        <dbReference type="Proteomes" id="UP000085678"/>
    </source>
</evidence>
<accession>A0A1S3I0Q0</accession>
<keyword evidence="7" id="KW-1185">Reference proteome</keyword>
<feature type="domain" description="BHLH" evidence="6">
    <location>
        <begin position="19"/>
        <end position="76"/>
    </location>
</feature>
<reference evidence="8" key="1">
    <citation type="submission" date="2025-08" db="UniProtKB">
        <authorList>
            <consortium name="RefSeq"/>
        </authorList>
    </citation>
    <scope>IDENTIFICATION</scope>
    <source>
        <tissue evidence="8">Gonads</tissue>
    </source>
</reference>
<dbReference type="PANTHER" id="PTHR10985">
    <property type="entry name" value="BASIC HELIX-LOOP-HELIX TRANSCRIPTION FACTOR, HES-RELATED"/>
    <property type="match status" value="1"/>
</dbReference>
<dbReference type="STRING" id="7574.A0A1S3I0Q0"/>
<feature type="region of interest" description="Disordered" evidence="5">
    <location>
        <begin position="1"/>
        <end position="26"/>
    </location>
</feature>
<dbReference type="InterPro" id="IPR036638">
    <property type="entry name" value="HLH_DNA-bd_sf"/>
</dbReference>
<protein>
    <submittedName>
        <fullName evidence="8">Enhancer of split mgamma protein</fullName>
    </submittedName>
</protein>
<dbReference type="GO" id="GO:0005634">
    <property type="term" value="C:nucleus"/>
    <property type="evidence" value="ECO:0007669"/>
    <property type="project" value="UniProtKB-SubCell"/>
</dbReference>
<feature type="compositionally biased region" description="Basic residues" evidence="5">
    <location>
        <begin position="17"/>
        <end position="26"/>
    </location>
</feature>
<evidence type="ECO:0000256" key="3">
    <source>
        <dbReference type="ARBA" id="ARBA00023163"/>
    </source>
</evidence>
<dbReference type="Gene3D" id="4.10.280.10">
    <property type="entry name" value="Helix-loop-helix DNA-binding domain"/>
    <property type="match status" value="1"/>
</dbReference>
<dbReference type="SMART" id="SM00353">
    <property type="entry name" value="HLH"/>
    <property type="match status" value="1"/>
</dbReference>
<gene>
    <name evidence="8" type="primary">LOC106159247</name>
</gene>
<evidence type="ECO:0000313" key="8">
    <source>
        <dbReference type="RefSeq" id="XP_013390924.1"/>
    </source>
</evidence>
<feature type="compositionally biased region" description="Polar residues" evidence="5">
    <location>
        <begin position="172"/>
        <end position="182"/>
    </location>
</feature>
<name>A0A1S3I0Q0_LINAN</name>
<dbReference type="OrthoDB" id="6085656at2759"/>
<dbReference type="GO" id="GO:0046983">
    <property type="term" value="F:protein dimerization activity"/>
    <property type="evidence" value="ECO:0007669"/>
    <property type="project" value="InterPro"/>
</dbReference>
<feature type="region of interest" description="Disordered" evidence="5">
    <location>
        <begin position="237"/>
        <end position="264"/>
    </location>
</feature>
<dbReference type="CDD" id="cd11410">
    <property type="entry name" value="bHLH_O_HES"/>
    <property type="match status" value="1"/>
</dbReference>
<evidence type="ECO:0000256" key="5">
    <source>
        <dbReference type="SAM" id="MobiDB-lite"/>
    </source>
</evidence>
<proteinExistence type="predicted"/>
<dbReference type="Pfam" id="PF00010">
    <property type="entry name" value="HLH"/>
    <property type="match status" value="1"/>
</dbReference>
<feature type="region of interest" description="Disordered" evidence="5">
    <location>
        <begin position="164"/>
        <end position="185"/>
    </location>
</feature>
<comment type="subcellular location">
    <subcellularLocation>
        <location evidence="1">Nucleus</location>
    </subcellularLocation>
</comment>
<organism evidence="7 8">
    <name type="scientific">Lingula anatina</name>
    <name type="common">Brachiopod</name>
    <name type="synonym">Lingula unguis</name>
    <dbReference type="NCBI Taxonomy" id="7574"/>
    <lineage>
        <taxon>Eukaryota</taxon>
        <taxon>Metazoa</taxon>
        <taxon>Spiralia</taxon>
        <taxon>Lophotrochozoa</taxon>
        <taxon>Brachiopoda</taxon>
        <taxon>Linguliformea</taxon>
        <taxon>Lingulata</taxon>
        <taxon>Lingulida</taxon>
        <taxon>Linguloidea</taxon>
        <taxon>Lingulidae</taxon>
        <taxon>Lingula</taxon>
    </lineage>
</organism>
<keyword evidence="4" id="KW-0539">Nucleus</keyword>
<sequence length="264" mass="29957">MGCTREMSAEEDIGKDRSRRKCAKSLAEKRRRGRINSCLVQLKRLLLASQEGADDKASKMDQADVLEMTVKYLRRLRRDETQGSGDEEHTPSKASDNYIQGYMDCTDAITTCLKREGNLDKFINFRMLDEVRSYSRSHNSLTKDDTIQADSAFIPSTRSLHYEYEGSRDENLSSASHKTSPMSPFVQKLDNLTGEELPNSPTTKKLTYLPLFVFVNTELKGSPNVADGKIITKGQPFEFMPSPTADRESTENYSDENASVWRPW</sequence>
<evidence type="ECO:0000259" key="6">
    <source>
        <dbReference type="PROSITE" id="PS50888"/>
    </source>
</evidence>
<dbReference type="InParanoid" id="A0A1S3I0Q0"/>